<evidence type="ECO:0008006" key="3">
    <source>
        <dbReference type="Google" id="ProtNLM"/>
    </source>
</evidence>
<accession>A0ABN9S9W3</accession>
<feature type="non-terminal residue" evidence="1">
    <location>
        <position position="164"/>
    </location>
</feature>
<dbReference type="Proteomes" id="UP001189429">
    <property type="component" value="Unassembled WGS sequence"/>
</dbReference>
<feature type="non-terminal residue" evidence="1">
    <location>
        <position position="1"/>
    </location>
</feature>
<name>A0ABN9S9W3_9DINO</name>
<evidence type="ECO:0000313" key="2">
    <source>
        <dbReference type="Proteomes" id="UP001189429"/>
    </source>
</evidence>
<proteinExistence type="predicted"/>
<keyword evidence="2" id="KW-1185">Reference proteome</keyword>
<comment type="caution">
    <text evidence="1">The sequence shown here is derived from an EMBL/GenBank/DDBJ whole genome shotgun (WGS) entry which is preliminary data.</text>
</comment>
<dbReference type="EMBL" id="CAUYUJ010010160">
    <property type="protein sequence ID" value="CAK0828697.1"/>
    <property type="molecule type" value="Genomic_DNA"/>
</dbReference>
<reference evidence="1" key="1">
    <citation type="submission" date="2023-10" db="EMBL/GenBank/DDBJ databases">
        <authorList>
            <person name="Chen Y."/>
            <person name="Shah S."/>
            <person name="Dougan E. K."/>
            <person name="Thang M."/>
            <person name="Chan C."/>
        </authorList>
    </citation>
    <scope>NUCLEOTIDE SEQUENCE [LARGE SCALE GENOMIC DNA]</scope>
</reference>
<evidence type="ECO:0000313" key="1">
    <source>
        <dbReference type="EMBL" id="CAK0828697.1"/>
    </source>
</evidence>
<sequence length="164" mass="16669">LVLGPRRMDPWAAGPASRASEAPAAECPLPPASLAVRAFVVGGPRSGQSRVVDLCCGASELGREGPGPCSCVLHDPLRGAWSVEVFFSEVPPAASLAEFCGLAAGTTRATACLLLVVDSTSAASFRAACERAPWAAAAGHLPTFVLSSAPAASGERQAQVEEMP</sequence>
<gene>
    <name evidence="1" type="ORF">PCOR1329_LOCUS27857</name>
</gene>
<organism evidence="1 2">
    <name type="scientific">Prorocentrum cordatum</name>
    <dbReference type="NCBI Taxonomy" id="2364126"/>
    <lineage>
        <taxon>Eukaryota</taxon>
        <taxon>Sar</taxon>
        <taxon>Alveolata</taxon>
        <taxon>Dinophyceae</taxon>
        <taxon>Prorocentrales</taxon>
        <taxon>Prorocentraceae</taxon>
        <taxon>Prorocentrum</taxon>
    </lineage>
</organism>
<protein>
    <recommendedName>
        <fullName evidence="3">Centromere protein M</fullName>
    </recommendedName>
</protein>